<accession>A0ABD3VMB9</accession>
<sequence>MVQAILRCCPVDIGHFRTIKIMIGLLGSSLLLQLITFAAPGWVVYVNTVTGQTVYMALVYDVRCEDEGCTTYPISENEWRKEDGQFQTVSWIVEGLVPILFCGVSLFLYIFSLRRPKWLEPSFLFCIWFLGMATVLQWGLMAPFADIHRIFGPEGDFENFYQVPWNVILHSFSAFLTTIVMLTSLVTLMKKLIVNIMANDKMVEPCMTKLDEAEASAQL</sequence>
<dbReference type="EMBL" id="JBJQND010000011">
    <property type="protein sequence ID" value="KAL3862730.1"/>
    <property type="molecule type" value="Genomic_DNA"/>
</dbReference>
<feature type="transmembrane region" description="Helical" evidence="1">
    <location>
        <begin position="89"/>
        <end position="111"/>
    </location>
</feature>
<evidence type="ECO:0000313" key="2">
    <source>
        <dbReference type="EMBL" id="KAL3862730.1"/>
    </source>
</evidence>
<evidence type="ECO:0000313" key="3">
    <source>
        <dbReference type="Proteomes" id="UP001634394"/>
    </source>
</evidence>
<dbReference type="Proteomes" id="UP001634394">
    <property type="component" value="Unassembled WGS sequence"/>
</dbReference>
<feature type="transmembrane region" description="Helical" evidence="1">
    <location>
        <begin position="123"/>
        <end position="145"/>
    </location>
</feature>
<proteinExistence type="predicted"/>
<name>A0ABD3VMB9_SINWO</name>
<organism evidence="2 3">
    <name type="scientific">Sinanodonta woodiana</name>
    <name type="common">Chinese pond mussel</name>
    <name type="synonym">Anodonta woodiana</name>
    <dbReference type="NCBI Taxonomy" id="1069815"/>
    <lineage>
        <taxon>Eukaryota</taxon>
        <taxon>Metazoa</taxon>
        <taxon>Spiralia</taxon>
        <taxon>Lophotrochozoa</taxon>
        <taxon>Mollusca</taxon>
        <taxon>Bivalvia</taxon>
        <taxon>Autobranchia</taxon>
        <taxon>Heteroconchia</taxon>
        <taxon>Palaeoheterodonta</taxon>
        <taxon>Unionida</taxon>
        <taxon>Unionoidea</taxon>
        <taxon>Unionidae</taxon>
        <taxon>Unioninae</taxon>
        <taxon>Sinanodonta</taxon>
    </lineage>
</organism>
<reference evidence="2 3" key="1">
    <citation type="submission" date="2024-11" db="EMBL/GenBank/DDBJ databases">
        <title>Chromosome-level genome assembly of the freshwater bivalve Anodonta woodiana.</title>
        <authorList>
            <person name="Chen X."/>
        </authorList>
    </citation>
    <scope>NUCLEOTIDE SEQUENCE [LARGE SCALE GENOMIC DNA]</scope>
    <source>
        <strain evidence="2">MN2024</strain>
        <tissue evidence="2">Gills</tissue>
    </source>
</reference>
<feature type="transmembrane region" description="Helical" evidence="1">
    <location>
        <begin position="21"/>
        <end position="45"/>
    </location>
</feature>
<keyword evidence="3" id="KW-1185">Reference proteome</keyword>
<keyword evidence="1" id="KW-0472">Membrane</keyword>
<gene>
    <name evidence="2" type="ORF">ACJMK2_008683</name>
</gene>
<keyword evidence="1" id="KW-0812">Transmembrane</keyword>
<evidence type="ECO:0000256" key="1">
    <source>
        <dbReference type="SAM" id="Phobius"/>
    </source>
</evidence>
<protein>
    <submittedName>
        <fullName evidence="2">Uncharacterized protein</fullName>
    </submittedName>
</protein>
<keyword evidence="1" id="KW-1133">Transmembrane helix</keyword>
<dbReference type="AlphaFoldDB" id="A0ABD3VMB9"/>
<comment type="caution">
    <text evidence="2">The sequence shown here is derived from an EMBL/GenBank/DDBJ whole genome shotgun (WGS) entry which is preliminary data.</text>
</comment>
<feature type="transmembrane region" description="Helical" evidence="1">
    <location>
        <begin position="165"/>
        <end position="188"/>
    </location>
</feature>